<sequence length="352" mass="38233">MNWRKIAAIVAGVALIALVVFKLKNNKEIAVNKVYQYESEKPIRIDADKLQYGYINGDLGFTGTFEPYKESKISAEQSGKINRILVDVGTAVKKGQTLVQLDNSLLNLQLQSIMVQIEGVEKDVNRYTVLSQADAIQGVQLEKAELGLKSAQVQKATLTEQISKTTVKAPFDGIITAKLNEEGAFAAPGIPLLQITDISQLKFTINVSENDLKHFNPKQSYAITSDAFPDVSLEGKELMVGSKANMGSSFPIQFLVRNTPDLRIKSGMFGKAILNLEQNKKGILIPGTAIIGSSSQPQVYLVKDGKAMLQNITISERIGNKALVSSGLNEGDVLVTSGFINLFDGANVSIKK</sequence>
<dbReference type="Gene3D" id="2.40.420.20">
    <property type="match status" value="1"/>
</dbReference>
<dbReference type="Gene3D" id="2.40.50.100">
    <property type="match status" value="1"/>
</dbReference>
<evidence type="ECO:0000313" key="4">
    <source>
        <dbReference type="Proteomes" id="UP000199663"/>
    </source>
</evidence>
<dbReference type="Pfam" id="PF25989">
    <property type="entry name" value="YknX_C"/>
    <property type="match status" value="1"/>
</dbReference>
<evidence type="ECO:0000259" key="2">
    <source>
        <dbReference type="Pfam" id="PF25989"/>
    </source>
</evidence>
<dbReference type="RefSeq" id="WP_019598534.1">
    <property type="nucleotide sequence ID" value="NZ_FNQC01000010.1"/>
</dbReference>
<keyword evidence="4" id="KW-1185">Reference proteome</keyword>
<dbReference type="EMBL" id="FNQC01000010">
    <property type="protein sequence ID" value="SDZ31540.1"/>
    <property type="molecule type" value="Genomic_DNA"/>
</dbReference>
<dbReference type="Gene3D" id="1.10.287.470">
    <property type="entry name" value="Helix hairpin bin"/>
    <property type="match status" value="1"/>
</dbReference>
<evidence type="ECO:0000256" key="1">
    <source>
        <dbReference type="ARBA" id="ARBA00009477"/>
    </source>
</evidence>
<name>A0A1H3S110_9BACT</name>
<protein>
    <submittedName>
        <fullName evidence="3">RND family efflux transporter, MFP subunit</fullName>
    </submittedName>
</protein>
<dbReference type="PANTHER" id="PTHR30469:SF15">
    <property type="entry name" value="HLYD FAMILY OF SECRETION PROTEINS"/>
    <property type="match status" value="1"/>
</dbReference>
<dbReference type="NCBIfam" id="TIGR01730">
    <property type="entry name" value="RND_mfp"/>
    <property type="match status" value="1"/>
</dbReference>
<dbReference type="InterPro" id="IPR058637">
    <property type="entry name" value="YknX-like_C"/>
</dbReference>
<accession>A0A1H3S110</accession>
<reference evidence="3 4" key="1">
    <citation type="submission" date="2016-10" db="EMBL/GenBank/DDBJ databases">
        <authorList>
            <person name="Varghese N."/>
            <person name="Submissions S."/>
        </authorList>
    </citation>
    <scope>NUCLEOTIDE SEQUENCE [LARGE SCALE GENOMIC DNA]</scope>
    <source>
        <strain evidence="3 4">DSM 17997</strain>
    </source>
</reference>
<comment type="similarity">
    <text evidence="1">Belongs to the membrane fusion protein (MFP) (TC 8.A.1) family.</text>
</comment>
<evidence type="ECO:0000313" key="3">
    <source>
        <dbReference type="EMBL" id="SDZ31540.1"/>
    </source>
</evidence>
<dbReference type="Gene3D" id="2.40.30.170">
    <property type="match status" value="1"/>
</dbReference>
<dbReference type="Proteomes" id="UP000199663">
    <property type="component" value="Unassembled WGS sequence"/>
</dbReference>
<comment type="caution">
    <text evidence="3">The sequence shown here is derived from an EMBL/GenBank/DDBJ whole genome shotgun (WGS) entry which is preliminary data.</text>
</comment>
<organism evidence="3 4">
    <name type="scientific">Rhodonellum ikkaensis</name>
    <dbReference type="NCBI Taxonomy" id="336829"/>
    <lineage>
        <taxon>Bacteria</taxon>
        <taxon>Pseudomonadati</taxon>
        <taxon>Bacteroidota</taxon>
        <taxon>Cytophagia</taxon>
        <taxon>Cytophagales</taxon>
        <taxon>Cytophagaceae</taxon>
        <taxon>Rhodonellum</taxon>
    </lineage>
</organism>
<dbReference type="PANTHER" id="PTHR30469">
    <property type="entry name" value="MULTIDRUG RESISTANCE PROTEIN MDTA"/>
    <property type="match status" value="1"/>
</dbReference>
<gene>
    <name evidence="3" type="ORF">SAMN05444412_11022</name>
</gene>
<proteinExistence type="inferred from homology"/>
<feature type="domain" description="YknX-like C-terminal permuted SH3-like" evidence="2">
    <location>
        <begin position="284"/>
        <end position="349"/>
    </location>
</feature>
<dbReference type="SUPFAM" id="SSF111369">
    <property type="entry name" value="HlyD-like secretion proteins"/>
    <property type="match status" value="1"/>
</dbReference>
<dbReference type="InterPro" id="IPR006143">
    <property type="entry name" value="RND_pump_MFP"/>
</dbReference>